<protein>
    <submittedName>
        <fullName evidence="1">Uncharacterized protein</fullName>
    </submittedName>
</protein>
<reference evidence="1" key="1">
    <citation type="submission" date="2019-08" db="EMBL/GenBank/DDBJ databases">
        <authorList>
            <person name="Kucharzyk K."/>
            <person name="Murdoch R.W."/>
            <person name="Higgins S."/>
            <person name="Loffler F."/>
        </authorList>
    </citation>
    <scope>NUCLEOTIDE SEQUENCE</scope>
</reference>
<sequence>MIALAPRGGAHRFQVAARARLGHGDGADQLTRRHARQPAVLLLLGAVGVDIRRDDVRMQRKPQAAGAGARDFFQQHRRVPEVAAAAVGLGQHGVEQALAPGLAPDLLGHDAVALPLGMMGHDLLVEKAPRGLAELFMVFAEDGALDQVLHGSPR</sequence>
<accession>A0A645B775</accession>
<evidence type="ECO:0000313" key="1">
    <source>
        <dbReference type="EMBL" id="MPM59003.1"/>
    </source>
</evidence>
<dbReference type="EMBL" id="VSSQ01017069">
    <property type="protein sequence ID" value="MPM59003.1"/>
    <property type="molecule type" value="Genomic_DNA"/>
</dbReference>
<dbReference type="AlphaFoldDB" id="A0A645B775"/>
<organism evidence="1">
    <name type="scientific">bioreactor metagenome</name>
    <dbReference type="NCBI Taxonomy" id="1076179"/>
    <lineage>
        <taxon>unclassified sequences</taxon>
        <taxon>metagenomes</taxon>
        <taxon>ecological metagenomes</taxon>
    </lineage>
</organism>
<comment type="caution">
    <text evidence="1">The sequence shown here is derived from an EMBL/GenBank/DDBJ whole genome shotgun (WGS) entry which is preliminary data.</text>
</comment>
<name>A0A645B775_9ZZZZ</name>
<proteinExistence type="predicted"/>
<gene>
    <name evidence="1" type="ORF">SDC9_105840</name>
</gene>